<feature type="transmembrane region" description="Helical" evidence="1">
    <location>
        <begin position="81"/>
        <end position="100"/>
    </location>
</feature>
<dbReference type="Proteomes" id="UP001596250">
    <property type="component" value="Unassembled WGS sequence"/>
</dbReference>
<feature type="transmembrane region" description="Helical" evidence="1">
    <location>
        <begin position="33"/>
        <end position="54"/>
    </location>
</feature>
<proteinExistence type="predicted"/>
<gene>
    <name evidence="2" type="ORF">ACFPXP_08335</name>
</gene>
<organism evidence="2 3">
    <name type="scientific">Marinicrinis lubricantis</name>
    <dbReference type="NCBI Taxonomy" id="2086470"/>
    <lineage>
        <taxon>Bacteria</taxon>
        <taxon>Bacillati</taxon>
        <taxon>Bacillota</taxon>
        <taxon>Bacilli</taxon>
        <taxon>Bacillales</taxon>
        <taxon>Paenibacillaceae</taxon>
    </lineage>
</organism>
<name>A0ABW1IMY8_9BACL</name>
<evidence type="ECO:0000313" key="2">
    <source>
        <dbReference type="EMBL" id="MFC5986437.1"/>
    </source>
</evidence>
<protein>
    <submittedName>
        <fullName evidence="2">Uncharacterized protein</fullName>
    </submittedName>
</protein>
<keyword evidence="3" id="KW-1185">Reference proteome</keyword>
<accession>A0ABW1IMY8</accession>
<reference evidence="3" key="1">
    <citation type="journal article" date="2019" name="Int. J. Syst. Evol. Microbiol.">
        <title>The Global Catalogue of Microorganisms (GCM) 10K type strain sequencing project: providing services to taxonomists for standard genome sequencing and annotation.</title>
        <authorList>
            <consortium name="The Broad Institute Genomics Platform"/>
            <consortium name="The Broad Institute Genome Sequencing Center for Infectious Disease"/>
            <person name="Wu L."/>
            <person name="Ma J."/>
        </authorList>
    </citation>
    <scope>NUCLEOTIDE SEQUENCE [LARGE SCALE GENOMIC DNA]</scope>
    <source>
        <strain evidence="3">CCM 8749</strain>
    </source>
</reference>
<keyword evidence="1" id="KW-1133">Transmembrane helix</keyword>
<evidence type="ECO:0000313" key="3">
    <source>
        <dbReference type="Proteomes" id="UP001596250"/>
    </source>
</evidence>
<keyword evidence="1" id="KW-0472">Membrane</keyword>
<comment type="caution">
    <text evidence="2">The sequence shown here is derived from an EMBL/GenBank/DDBJ whole genome shotgun (WGS) entry which is preliminary data.</text>
</comment>
<keyword evidence="1" id="KW-0812">Transmembrane</keyword>
<sequence>MRLGLVNIASGGNDRPELIDYIGRPTLFETIKAILSLLFSKVSILAGILTLLTFNDQLINTLQRAIINMWNENAFLIWDNFTKLSAIVVLILIIFLGYFVSRYGIIRRAVAQANRKKLEEVVLKHRELSHYIIDLISIGSRNIEYAINCYDLIVECYAYKIKPIVSIHAQRRWVTQRYKESKDFLFEDIPTLEAFIQGINEMKLAENSYISRWFLKSKYEFTTLFIVNSYDLKTDQMNRLLFTKKGFEEMNKPPEKFSRYSDSDFEMAIEEIEVETDEFKKYILEKYIIEGIELVFKLYRYLKILENMLSMDSDKFGRSLRALTNKE</sequence>
<dbReference type="EMBL" id="JBHSQV010000095">
    <property type="protein sequence ID" value="MFC5986437.1"/>
    <property type="molecule type" value="Genomic_DNA"/>
</dbReference>
<evidence type="ECO:0000256" key="1">
    <source>
        <dbReference type="SAM" id="Phobius"/>
    </source>
</evidence>